<dbReference type="SUPFAM" id="SSF48225">
    <property type="entry name" value="Seven-hairpin glycosidases"/>
    <property type="match status" value="1"/>
</dbReference>
<organism evidence="1 2">
    <name type="scientific">Pisolithus microcarpus 441</name>
    <dbReference type="NCBI Taxonomy" id="765257"/>
    <lineage>
        <taxon>Eukaryota</taxon>
        <taxon>Fungi</taxon>
        <taxon>Dikarya</taxon>
        <taxon>Basidiomycota</taxon>
        <taxon>Agaricomycotina</taxon>
        <taxon>Agaricomycetes</taxon>
        <taxon>Agaricomycetidae</taxon>
        <taxon>Boletales</taxon>
        <taxon>Sclerodermatineae</taxon>
        <taxon>Pisolithaceae</taxon>
        <taxon>Pisolithus</taxon>
    </lineage>
</organism>
<protein>
    <submittedName>
        <fullName evidence="1">Uncharacterized protein</fullName>
    </submittedName>
</protein>
<dbReference type="AlphaFoldDB" id="A0A0C9Z031"/>
<dbReference type="GO" id="GO:0005509">
    <property type="term" value="F:calcium ion binding"/>
    <property type="evidence" value="ECO:0007669"/>
    <property type="project" value="InterPro"/>
</dbReference>
<keyword evidence="2" id="KW-1185">Reference proteome</keyword>
<name>A0A0C9Z031_9AGAM</name>
<dbReference type="InterPro" id="IPR012341">
    <property type="entry name" value="6hp_glycosidase-like_sf"/>
</dbReference>
<evidence type="ECO:0000313" key="1">
    <source>
        <dbReference type="EMBL" id="KIK15697.1"/>
    </source>
</evidence>
<dbReference type="GO" id="GO:0004571">
    <property type="term" value="F:mannosyl-oligosaccharide 1,2-alpha-mannosidase activity"/>
    <property type="evidence" value="ECO:0007669"/>
    <property type="project" value="InterPro"/>
</dbReference>
<accession>A0A0C9Z031</accession>
<dbReference type="Gene3D" id="1.50.10.10">
    <property type="match status" value="1"/>
</dbReference>
<reference evidence="1 2" key="1">
    <citation type="submission" date="2014-04" db="EMBL/GenBank/DDBJ databases">
        <authorList>
            <consortium name="DOE Joint Genome Institute"/>
            <person name="Kuo A."/>
            <person name="Kohler A."/>
            <person name="Costa M.D."/>
            <person name="Nagy L.G."/>
            <person name="Floudas D."/>
            <person name="Copeland A."/>
            <person name="Barry K.W."/>
            <person name="Cichocki N."/>
            <person name="Veneault-Fourrey C."/>
            <person name="LaButti K."/>
            <person name="Lindquist E.A."/>
            <person name="Lipzen A."/>
            <person name="Lundell T."/>
            <person name="Morin E."/>
            <person name="Murat C."/>
            <person name="Sun H."/>
            <person name="Tunlid A."/>
            <person name="Henrissat B."/>
            <person name="Grigoriev I.V."/>
            <person name="Hibbett D.S."/>
            <person name="Martin F."/>
            <person name="Nordberg H.P."/>
            <person name="Cantor M.N."/>
            <person name="Hua S.X."/>
        </authorList>
    </citation>
    <scope>NUCLEOTIDE SEQUENCE [LARGE SCALE GENOMIC DNA]</scope>
    <source>
        <strain evidence="1 2">441</strain>
    </source>
</reference>
<dbReference type="InterPro" id="IPR036026">
    <property type="entry name" value="Seven-hairpin_glycosidases"/>
</dbReference>
<dbReference type="GO" id="GO:0016020">
    <property type="term" value="C:membrane"/>
    <property type="evidence" value="ECO:0007669"/>
    <property type="project" value="InterPro"/>
</dbReference>
<dbReference type="OrthoDB" id="8118055at2759"/>
<evidence type="ECO:0000313" key="2">
    <source>
        <dbReference type="Proteomes" id="UP000054018"/>
    </source>
</evidence>
<proteinExistence type="predicted"/>
<dbReference type="GO" id="GO:0005975">
    <property type="term" value="P:carbohydrate metabolic process"/>
    <property type="evidence" value="ECO:0007669"/>
    <property type="project" value="InterPro"/>
</dbReference>
<dbReference type="EMBL" id="KN833880">
    <property type="protein sequence ID" value="KIK15697.1"/>
    <property type="molecule type" value="Genomic_DNA"/>
</dbReference>
<dbReference type="Proteomes" id="UP000054018">
    <property type="component" value="Unassembled WGS sequence"/>
</dbReference>
<reference evidence="2" key="2">
    <citation type="submission" date="2015-01" db="EMBL/GenBank/DDBJ databases">
        <title>Evolutionary Origins and Diversification of the Mycorrhizal Mutualists.</title>
        <authorList>
            <consortium name="DOE Joint Genome Institute"/>
            <consortium name="Mycorrhizal Genomics Consortium"/>
            <person name="Kohler A."/>
            <person name="Kuo A."/>
            <person name="Nagy L.G."/>
            <person name="Floudas D."/>
            <person name="Copeland A."/>
            <person name="Barry K.W."/>
            <person name="Cichocki N."/>
            <person name="Veneault-Fourrey C."/>
            <person name="LaButti K."/>
            <person name="Lindquist E.A."/>
            <person name="Lipzen A."/>
            <person name="Lundell T."/>
            <person name="Morin E."/>
            <person name="Murat C."/>
            <person name="Riley R."/>
            <person name="Ohm R."/>
            <person name="Sun H."/>
            <person name="Tunlid A."/>
            <person name="Henrissat B."/>
            <person name="Grigoriev I.V."/>
            <person name="Hibbett D.S."/>
            <person name="Martin F."/>
        </authorList>
    </citation>
    <scope>NUCLEOTIDE SEQUENCE [LARGE SCALE GENOMIC DNA]</scope>
    <source>
        <strain evidence="2">441</strain>
    </source>
</reference>
<gene>
    <name evidence="1" type="ORF">PISMIDRAFT_291854</name>
</gene>
<sequence>MYSPEYLHLLFLDGGTLPSGRRVFNIEAHPLPIFTWTLEEQTAYGIADEHLPSAML</sequence>
<dbReference type="HOGENOM" id="CLU_3015071_0_0_1"/>